<dbReference type="Pfam" id="PF04848">
    <property type="entry name" value="Pox_A22"/>
    <property type="match status" value="1"/>
</dbReference>
<accession>A0A1J4J5T5</accession>
<protein>
    <recommendedName>
        <fullName evidence="4">Holliday junction resolvase RuvC</fullName>
    </recommendedName>
</protein>
<evidence type="ECO:0000313" key="3">
    <source>
        <dbReference type="Proteomes" id="UP000179807"/>
    </source>
</evidence>
<evidence type="ECO:0000256" key="1">
    <source>
        <dbReference type="ARBA" id="ARBA00022801"/>
    </source>
</evidence>
<name>A0A1J4J5T5_9EUKA</name>
<keyword evidence="3" id="KW-1185">Reference proteome</keyword>
<dbReference type="GO" id="GO:0000287">
    <property type="term" value="F:magnesium ion binding"/>
    <property type="evidence" value="ECO:0007669"/>
    <property type="project" value="InterPro"/>
</dbReference>
<sequence length="163" mass="18838">MKYLSIDVGTKNLAIVSYDTEFQDITTNLHNIDQYTTHATINDLVHVLQQYEEPDVVLLEQQTPKNTKCFGLMYAIATYYHGTTVKIINPREKFKKLNISYSTKNKAHKKLSVQVATYFMKKLFDQDLPPEITKCDDIAYAYLQLHTFMDGETEVPESRCSVE</sequence>
<dbReference type="Proteomes" id="UP000179807">
    <property type="component" value="Unassembled WGS sequence"/>
</dbReference>
<gene>
    <name evidence="2" type="ORF">TRFO_39809</name>
</gene>
<dbReference type="VEuPathDB" id="TrichDB:TRFO_39809"/>
<dbReference type="AlphaFoldDB" id="A0A1J4J5T5"/>
<comment type="caution">
    <text evidence="2">The sequence shown here is derived from an EMBL/GenBank/DDBJ whole genome shotgun (WGS) entry which is preliminary data.</text>
</comment>
<evidence type="ECO:0008006" key="4">
    <source>
        <dbReference type="Google" id="ProtNLM"/>
    </source>
</evidence>
<proteinExistence type="predicted"/>
<dbReference type="GO" id="GO:0006310">
    <property type="term" value="P:DNA recombination"/>
    <property type="evidence" value="ECO:0007669"/>
    <property type="project" value="InterPro"/>
</dbReference>
<organism evidence="2 3">
    <name type="scientific">Tritrichomonas foetus</name>
    <dbReference type="NCBI Taxonomy" id="1144522"/>
    <lineage>
        <taxon>Eukaryota</taxon>
        <taxon>Metamonada</taxon>
        <taxon>Parabasalia</taxon>
        <taxon>Tritrichomonadida</taxon>
        <taxon>Tritrichomonadidae</taxon>
        <taxon>Tritrichomonas</taxon>
    </lineage>
</organism>
<dbReference type="RefSeq" id="XP_068347154.1">
    <property type="nucleotide sequence ID" value="XM_068512853.1"/>
</dbReference>
<dbReference type="InterPro" id="IPR012337">
    <property type="entry name" value="RNaseH-like_sf"/>
</dbReference>
<dbReference type="GeneID" id="94847557"/>
<dbReference type="EMBL" id="MLAK01001357">
    <property type="protein sequence ID" value="OHS94017.1"/>
    <property type="molecule type" value="Genomic_DNA"/>
</dbReference>
<dbReference type="GO" id="GO:0016788">
    <property type="term" value="F:hydrolase activity, acting on ester bonds"/>
    <property type="evidence" value="ECO:0007669"/>
    <property type="project" value="InterPro"/>
</dbReference>
<dbReference type="SUPFAM" id="SSF53098">
    <property type="entry name" value="Ribonuclease H-like"/>
    <property type="match status" value="1"/>
</dbReference>
<evidence type="ECO:0000313" key="2">
    <source>
        <dbReference type="EMBL" id="OHS94017.1"/>
    </source>
</evidence>
<keyword evidence="1" id="KW-0378">Hydrolase</keyword>
<dbReference type="GO" id="GO:0006281">
    <property type="term" value="P:DNA repair"/>
    <property type="evidence" value="ECO:0007669"/>
    <property type="project" value="InterPro"/>
</dbReference>
<dbReference type="GO" id="GO:0000400">
    <property type="term" value="F:four-way junction DNA binding"/>
    <property type="evidence" value="ECO:0007669"/>
    <property type="project" value="InterPro"/>
</dbReference>
<dbReference type="InterPro" id="IPR006932">
    <property type="entry name" value="HJ-resolvase_A22"/>
</dbReference>
<reference evidence="2" key="1">
    <citation type="submission" date="2016-10" db="EMBL/GenBank/DDBJ databases">
        <authorList>
            <person name="Benchimol M."/>
            <person name="Almeida L.G."/>
            <person name="Vasconcelos A.T."/>
            <person name="Perreira-Neves A."/>
            <person name="Rosa I.A."/>
            <person name="Tasca T."/>
            <person name="Bogo M.R."/>
            <person name="de Souza W."/>
        </authorList>
    </citation>
    <scope>NUCLEOTIDE SEQUENCE [LARGE SCALE GENOMIC DNA]</scope>
    <source>
        <strain evidence="2">K</strain>
    </source>
</reference>